<gene>
    <name evidence="2" type="ORF">JIN84_17025</name>
</gene>
<evidence type="ECO:0000313" key="3">
    <source>
        <dbReference type="Proteomes" id="UP000600139"/>
    </source>
</evidence>
<comment type="caution">
    <text evidence="2">The sequence shown here is derived from an EMBL/GenBank/DDBJ whole genome shotgun (WGS) entry which is preliminary data.</text>
</comment>
<evidence type="ECO:0000256" key="1">
    <source>
        <dbReference type="SAM" id="Phobius"/>
    </source>
</evidence>
<protein>
    <submittedName>
        <fullName evidence="2">Uncharacterized protein</fullName>
    </submittedName>
</protein>
<proteinExistence type="predicted"/>
<dbReference type="EMBL" id="JAENIK010000012">
    <property type="protein sequence ID" value="MBK1817326.1"/>
    <property type="molecule type" value="Genomic_DNA"/>
</dbReference>
<accession>A0A934VCU1</accession>
<dbReference type="RefSeq" id="WP_200352271.1">
    <property type="nucleotide sequence ID" value="NZ_BAABHZ010000001.1"/>
</dbReference>
<reference evidence="2" key="1">
    <citation type="submission" date="2021-01" db="EMBL/GenBank/DDBJ databases">
        <title>Modified the classification status of verrucomicrobia.</title>
        <authorList>
            <person name="Feng X."/>
        </authorList>
    </citation>
    <scope>NUCLEOTIDE SEQUENCE</scope>
    <source>
        <strain evidence="2">JCM 18052</strain>
    </source>
</reference>
<keyword evidence="3" id="KW-1185">Reference proteome</keyword>
<dbReference type="AlphaFoldDB" id="A0A934VCU1"/>
<keyword evidence="1" id="KW-0472">Membrane</keyword>
<keyword evidence="1" id="KW-0812">Transmembrane</keyword>
<sequence>MERRTIIITAVVILIVTTAVILRKSLEPTPQPKPAPTVSKEDDGTKLVTTTDPALVFQKAFWRRPAADDRILHAERREWSSQDGVKKWQWYIAVSPGPQLLAWLKTNPFSLSDVRSAGRFENRPGWFPEETHGYQIQRNAEGRFTVMLSTDGRHLYATDSGQGFTAPEIAP</sequence>
<keyword evidence="1" id="KW-1133">Transmembrane helix</keyword>
<name>A0A934VCU1_9BACT</name>
<evidence type="ECO:0000313" key="2">
    <source>
        <dbReference type="EMBL" id="MBK1817326.1"/>
    </source>
</evidence>
<feature type="transmembrane region" description="Helical" evidence="1">
    <location>
        <begin position="6"/>
        <end position="23"/>
    </location>
</feature>
<dbReference type="Proteomes" id="UP000600139">
    <property type="component" value="Unassembled WGS sequence"/>
</dbReference>
<organism evidence="2 3">
    <name type="scientific">Luteolibacter yonseiensis</name>
    <dbReference type="NCBI Taxonomy" id="1144680"/>
    <lineage>
        <taxon>Bacteria</taxon>
        <taxon>Pseudomonadati</taxon>
        <taxon>Verrucomicrobiota</taxon>
        <taxon>Verrucomicrobiia</taxon>
        <taxon>Verrucomicrobiales</taxon>
        <taxon>Verrucomicrobiaceae</taxon>
        <taxon>Luteolibacter</taxon>
    </lineage>
</organism>